<reference evidence="4 5" key="2">
    <citation type="submission" date="2019-01" db="EMBL/GenBank/DDBJ databases">
        <title>The decoding of complex shrimp genome reveals the adaptation for benthos swimmer, frequently molting mechanism and breeding impact on genome.</title>
        <authorList>
            <person name="Sun Y."/>
            <person name="Gao Y."/>
            <person name="Yu Y."/>
        </authorList>
    </citation>
    <scope>NUCLEOTIDE SEQUENCE [LARGE SCALE GENOMIC DNA]</scope>
    <source>
        <tissue evidence="4">Muscle</tissue>
    </source>
</reference>
<feature type="compositionally biased region" description="Polar residues" evidence="2">
    <location>
        <begin position="443"/>
        <end position="453"/>
    </location>
</feature>
<dbReference type="OrthoDB" id="6375565at2759"/>
<comment type="caution">
    <text evidence="4">The sequence shown here is derived from an EMBL/GenBank/DDBJ whole genome shotgun (WGS) entry which is preliminary data.</text>
</comment>
<name>A0A423UBH5_PENVA</name>
<dbReference type="InterPro" id="IPR036236">
    <property type="entry name" value="Znf_C2H2_sf"/>
</dbReference>
<dbReference type="EMBL" id="QCYY01000022">
    <property type="protein sequence ID" value="ROT86070.1"/>
    <property type="molecule type" value="Genomic_DNA"/>
</dbReference>
<evidence type="ECO:0000256" key="2">
    <source>
        <dbReference type="SAM" id="MobiDB-lite"/>
    </source>
</evidence>
<dbReference type="SUPFAM" id="SSF53098">
    <property type="entry name" value="Ribonuclease H-like"/>
    <property type="match status" value="1"/>
</dbReference>
<dbReference type="PROSITE" id="PS50157">
    <property type="entry name" value="ZINC_FINGER_C2H2_2"/>
    <property type="match status" value="2"/>
</dbReference>
<keyword evidence="1" id="KW-0862">Zinc</keyword>
<accession>A0A423UBH5</accession>
<evidence type="ECO:0000256" key="1">
    <source>
        <dbReference type="PROSITE-ProRule" id="PRU00042"/>
    </source>
</evidence>
<dbReference type="SUPFAM" id="SSF57667">
    <property type="entry name" value="beta-beta-alpha zinc fingers"/>
    <property type="match status" value="1"/>
</dbReference>
<sequence>MTNHHTGPYRTIPDHIGPYRGELVIWIGRTVIGCLHIAERTSVAWRSFCSEVTEHWLDNQEPIGGPGIVVEIDKTLFGKREYESGGLLSQIWVFGGIERVSKKLFLVPLVDTPSRNHGAETLIPLIKKYILPGSVIVSDECTAYRTISEHGYEHQVINHREHFVDPENPEIHTQNIERLWRDVKEWSKRPGNRPEFYKQYLGVKGRPSKPRASQSTTSPPIDLFLAANPEETVAASSFANMRKRSRMSESLLVKTPRARMGDTSSFLVVDGFTFKDENRVSLPEACEVEAKDEDNAETFIDDITIKEEEPEGCDPLLTFPCNDCENVYATKCELEVHLKEGHKDENLFSCMNCDEEFLEEGELALHAELHVKREKVNGKISTRPSFQEHWLRDSQFKGWLVGIDGTTSKAYCRLCHKKLSAEITSLKRHRLSQKHVALEKNQKTTPARSTTTFRPPPEPSKIMNGVAYATILFVVFLAEHNLPFRLCGDLMELNKRMFPDSEIAAQMAIRRKKCASLVQSLGDYASQKLANKLTKSKFSLIVDEVSDCGSEKACAVGVRLLLNDFCDSHKVAASALHEIEPCDPSYHLPIEQINLGEEVNSLFSQPEYKDDMVRDIRLRCRTFMIAACQQIKERFDLNNKLWRLASFLNPKQVLDEDVRSHQPSISDLLKEVPRINHFSSRMLDDQWRSICYHVFPEHIKSAQNDAGAFYKGLIEFEDDAGRRIYEHFGRFAMQILSLPASNADAKRVFSELNFFKRKERNSLKMSTVKSLIHLRECAASKDGVFEPDKGMVMHLAST</sequence>
<protein>
    <recommendedName>
        <fullName evidence="3">C2H2-type domain-containing protein</fullName>
    </recommendedName>
</protein>
<organism evidence="4 5">
    <name type="scientific">Penaeus vannamei</name>
    <name type="common">Whiteleg shrimp</name>
    <name type="synonym">Litopenaeus vannamei</name>
    <dbReference type="NCBI Taxonomy" id="6689"/>
    <lineage>
        <taxon>Eukaryota</taxon>
        <taxon>Metazoa</taxon>
        <taxon>Ecdysozoa</taxon>
        <taxon>Arthropoda</taxon>
        <taxon>Crustacea</taxon>
        <taxon>Multicrustacea</taxon>
        <taxon>Malacostraca</taxon>
        <taxon>Eumalacostraca</taxon>
        <taxon>Eucarida</taxon>
        <taxon>Decapoda</taxon>
        <taxon>Dendrobranchiata</taxon>
        <taxon>Penaeoidea</taxon>
        <taxon>Penaeidae</taxon>
        <taxon>Penaeus</taxon>
    </lineage>
</organism>
<evidence type="ECO:0000313" key="4">
    <source>
        <dbReference type="EMBL" id="ROT86070.1"/>
    </source>
</evidence>
<dbReference type="Pfam" id="PF12762">
    <property type="entry name" value="DDE_Tnp_IS1595"/>
    <property type="match status" value="1"/>
</dbReference>
<gene>
    <name evidence="4" type="ORF">C7M84_009476</name>
</gene>
<dbReference type="PANTHER" id="PTHR47163:SF2">
    <property type="entry name" value="SI:DKEY-17M8.2"/>
    <property type="match status" value="1"/>
</dbReference>
<evidence type="ECO:0000259" key="3">
    <source>
        <dbReference type="PROSITE" id="PS50157"/>
    </source>
</evidence>
<dbReference type="STRING" id="6689.A0A423UBH5"/>
<feature type="region of interest" description="Disordered" evidence="2">
    <location>
        <begin position="437"/>
        <end position="456"/>
    </location>
</feature>
<dbReference type="InterPro" id="IPR053164">
    <property type="entry name" value="IS1016-like_transposase"/>
</dbReference>
<dbReference type="SMART" id="SM00355">
    <property type="entry name" value="ZnF_C2H2"/>
    <property type="match status" value="3"/>
</dbReference>
<keyword evidence="5" id="KW-1185">Reference proteome</keyword>
<reference evidence="4 5" key="1">
    <citation type="submission" date="2018-04" db="EMBL/GenBank/DDBJ databases">
        <authorList>
            <person name="Zhang X."/>
            <person name="Yuan J."/>
            <person name="Li F."/>
            <person name="Xiang J."/>
        </authorList>
    </citation>
    <scope>NUCLEOTIDE SEQUENCE [LARGE SCALE GENOMIC DNA]</scope>
    <source>
        <tissue evidence="4">Muscle</tissue>
    </source>
</reference>
<dbReference type="SMART" id="SM01126">
    <property type="entry name" value="DDE_Tnp_IS1595"/>
    <property type="match status" value="1"/>
</dbReference>
<evidence type="ECO:0000313" key="5">
    <source>
        <dbReference type="Proteomes" id="UP000283509"/>
    </source>
</evidence>
<dbReference type="Gene3D" id="3.30.160.60">
    <property type="entry name" value="Classic Zinc Finger"/>
    <property type="match status" value="1"/>
</dbReference>
<dbReference type="AlphaFoldDB" id="A0A423UBH5"/>
<dbReference type="GO" id="GO:0008270">
    <property type="term" value="F:zinc ion binding"/>
    <property type="evidence" value="ECO:0007669"/>
    <property type="project" value="UniProtKB-KW"/>
</dbReference>
<keyword evidence="1" id="KW-0863">Zinc-finger</keyword>
<proteinExistence type="predicted"/>
<keyword evidence="1" id="KW-0479">Metal-binding</keyword>
<feature type="domain" description="C2H2-type" evidence="3">
    <location>
        <begin position="348"/>
        <end position="375"/>
    </location>
</feature>
<dbReference type="PROSITE" id="PS00028">
    <property type="entry name" value="ZINC_FINGER_C2H2_1"/>
    <property type="match status" value="2"/>
</dbReference>
<dbReference type="Proteomes" id="UP000283509">
    <property type="component" value="Unassembled WGS sequence"/>
</dbReference>
<dbReference type="PANTHER" id="PTHR47163">
    <property type="entry name" value="DDE_TNP_IS1595 DOMAIN-CONTAINING PROTEIN"/>
    <property type="match status" value="1"/>
</dbReference>
<dbReference type="InterPro" id="IPR024445">
    <property type="entry name" value="Tnp_ISXO2-like"/>
</dbReference>
<feature type="domain" description="C2H2-type" evidence="3">
    <location>
        <begin position="319"/>
        <end position="347"/>
    </location>
</feature>
<dbReference type="InterPro" id="IPR013087">
    <property type="entry name" value="Znf_C2H2_type"/>
</dbReference>
<dbReference type="InterPro" id="IPR012337">
    <property type="entry name" value="RNaseH-like_sf"/>
</dbReference>